<feature type="region of interest" description="Disordered" evidence="1">
    <location>
        <begin position="136"/>
        <end position="223"/>
    </location>
</feature>
<evidence type="ECO:0000313" key="3">
    <source>
        <dbReference type="Proteomes" id="UP000829196"/>
    </source>
</evidence>
<name>A0A8T3CA24_DENNO</name>
<dbReference type="OrthoDB" id="10653140at2759"/>
<comment type="caution">
    <text evidence="2">The sequence shown here is derived from an EMBL/GenBank/DDBJ whole genome shotgun (WGS) entry which is preliminary data.</text>
</comment>
<evidence type="ECO:0000256" key="1">
    <source>
        <dbReference type="SAM" id="MobiDB-lite"/>
    </source>
</evidence>
<sequence>MDCRRRSVVDDVRSRRTRAVDEDRRRIRWAVDEDRHQRRWAIDDDRRRRRQEIDDYPPLELPLQWRDPPPEYPSLFYSASRKGIRKQPIVVDDYPPLELPLRWRDPPPEYPPLELPLKWRDPPQLQCQIRDSLWFQRSNRTPPPPAANQQPIIHSPLERSQIRTSPTLITPPDSAPRSTTRGEPQLDADFVVASSHDQNNDPDSRQCDSGPNTSPLPFPVANV</sequence>
<dbReference type="Proteomes" id="UP000829196">
    <property type="component" value="Unassembled WGS sequence"/>
</dbReference>
<dbReference type="AlphaFoldDB" id="A0A8T3CA24"/>
<protein>
    <submittedName>
        <fullName evidence="2">Uncharacterized protein</fullName>
    </submittedName>
</protein>
<proteinExistence type="predicted"/>
<accession>A0A8T3CA24</accession>
<dbReference type="EMBL" id="JAGYWB010000001">
    <property type="protein sequence ID" value="KAI0531418.1"/>
    <property type="molecule type" value="Genomic_DNA"/>
</dbReference>
<organism evidence="2 3">
    <name type="scientific">Dendrobium nobile</name>
    <name type="common">Orchid</name>
    <dbReference type="NCBI Taxonomy" id="94219"/>
    <lineage>
        <taxon>Eukaryota</taxon>
        <taxon>Viridiplantae</taxon>
        <taxon>Streptophyta</taxon>
        <taxon>Embryophyta</taxon>
        <taxon>Tracheophyta</taxon>
        <taxon>Spermatophyta</taxon>
        <taxon>Magnoliopsida</taxon>
        <taxon>Liliopsida</taxon>
        <taxon>Asparagales</taxon>
        <taxon>Orchidaceae</taxon>
        <taxon>Epidendroideae</taxon>
        <taxon>Malaxideae</taxon>
        <taxon>Dendrobiinae</taxon>
        <taxon>Dendrobium</taxon>
    </lineage>
</organism>
<evidence type="ECO:0000313" key="2">
    <source>
        <dbReference type="EMBL" id="KAI0531418.1"/>
    </source>
</evidence>
<feature type="compositionally biased region" description="Pro residues" evidence="1">
    <location>
        <begin position="214"/>
        <end position="223"/>
    </location>
</feature>
<reference evidence="2" key="1">
    <citation type="journal article" date="2022" name="Front. Genet.">
        <title>Chromosome-Scale Assembly of the Dendrobium nobile Genome Provides Insights Into the Molecular Mechanism of the Biosynthesis of the Medicinal Active Ingredient of Dendrobium.</title>
        <authorList>
            <person name="Xu Q."/>
            <person name="Niu S.-C."/>
            <person name="Li K.-L."/>
            <person name="Zheng P.-J."/>
            <person name="Zhang X.-J."/>
            <person name="Jia Y."/>
            <person name="Liu Y."/>
            <person name="Niu Y.-X."/>
            <person name="Yu L.-H."/>
            <person name="Chen D.-F."/>
            <person name="Zhang G.-Q."/>
        </authorList>
    </citation>
    <scope>NUCLEOTIDE SEQUENCE</scope>
    <source>
        <tissue evidence="2">Leaf</tissue>
    </source>
</reference>
<keyword evidence="3" id="KW-1185">Reference proteome</keyword>
<gene>
    <name evidence="2" type="ORF">KFK09_000973</name>
</gene>